<dbReference type="InterPro" id="IPR050131">
    <property type="entry name" value="Peptidase_S8_subtilisin-like"/>
</dbReference>
<feature type="active site" description="Charge relay system" evidence="8 9">
    <location>
        <position position="289"/>
    </location>
</feature>
<dbReference type="SUPFAM" id="SSF52025">
    <property type="entry name" value="PA domain"/>
    <property type="match status" value="1"/>
</dbReference>
<evidence type="ECO:0000313" key="13">
    <source>
        <dbReference type="Proteomes" id="UP000037109"/>
    </source>
</evidence>
<evidence type="ECO:0000256" key="6">
    <source>
        <dbReference type="ARBA" id="ARBA00022801"/>
    </source>
</evidence>
<keyword evidence="4 9" id="KW-0645">Protease</keyword>
<dbReference type="PRINTS" id="PR00723">
    <property type="entry name" value="SUBTILISIN"/>
</dbReference>
<keyword evidence="3" id="KW-0964">Secreted</keyword>
<dbReference type="SUPFAM" id="SSF63446">
    <property type="entry name" value="Type I dockerin domain"/>
    <property type="match status" value="1"/>
</dbReference>
<dbReference type="Pfam" id="PF05922">
    <property type="entry name" value="Inhibitor_I9"/>
    <property type="match status" value="1"/>
</dbReference>
<dbReference type="PROSITE" id="PS51892">
    <property type="entry name" value="SUBTILASE"/>
    <property type="match status" value="1"/>
</dbReference>
<dbReference type="PANTHER" id="PTHR43806">
    <property type="entry name" value="PEPTIDASE S8"/>
    <property type="match status" value="1"/>
</dbReference>
<dbReference type="PANTHER" id="PTHR43806:SF65">
    <property type="entry name" value="SERINE PROTEASE APRX"/>
    <property type="match status" value="1"/>
</dbReference>
<dbReference type="InterPro" id="IPR023828">
    <property type="entry name" value="Peptidase_S8_Ser-AS"/>
</dbReference>
<evidence type="ECO:0000256" key="5">
    <source>
        <dbReference type="ARBA" id="ARBA00022729"/>
    </source>
</evidence>
<dbReference type="InterPro" id="IPR022398">
    <property type="entry name" value="Peptidase_S8_His-AS"/>
</dbReference>
<evidence type="ECO:0000256" key="2">
    <source>
        <dbReference type="ARBA" id="ARBA00022512"/>
    </source>
</evidence>
<name>A0A0M0GF69_SPOGL</name>
<organism evidence="12 13">
    <name type="scientific">Sporosarcina globispora</name>
    <name type="common">Bacillus globisporus</name>
    <dbReference type="NCBI Taxonomy" id="1459"/>
    <lineage>
        <taxon>Bacteria</taxon>
        <taxon>Bacillati</taxon>
        <taxon>Bacillota</taxon>
        <taxon>Bacilli</taxon>
        <taxon>Bacillales</taxon>
        <taxon>Caryophanaceae</taxon>
        <taxon>Sporosarcina</taxon>
    </lineage>
</organism>
<dbReference type="EMBL" id="LGUF01000007">
    <property type="protein sequence ID" value="KON88560.1"/>
    <property type="molecule type" value="Genomic_DNA"/>
</dbReference>
<keyword evidence="7 9" id="KW-0720">Serine protease</keyword>
<dbReference type="InterPro" id="IPR036439">
    <property type="entry name" value="Dockerin_dom_sf"/>
</dbReference>
<evidence type="ECO:0000256" key="1">
    <source>
        <dbReference type="ARBA" id="ARBA00011073"/>
    </source>
</evidence>
<evidence type="ECO:0000256" key="10">
    <source>
        <dbReference type="RuleBase" id="RU003355"/>
    </source>
</evidence>
<dbReference type="Gene3D" id="1.10.1330.10">
    <property type="entry name" value="Dockerin domain"/>
    <property type="match status" value="1"/>
</dbReference>
<sequence>MKERKYRWYSKTSKTSTAIALSLGLLFPSVQFGIGHVSGATGKSAEQILASLTPEQQAALNQLEMTENYGLQGFSDEDLKSDKDISVIVQFKSKPGKVAVLEAALKGKKVTKQEANEQVDQEHSTFQSDLEKILPASTSSSEVKSAEPSYKITHSYKTSYNGVALTLAANQVEALMKSEVVQSVHKNITFTVEPPSIAQEESNNASTQAPSVPFVGVDKLHAEGITGKGVKVGVIDTGVDYNHPDLKDAFKGGYDFVDNDNDPMETTYADWKKSDDPEFNSGISYYTEHGTHVSGIIVGQAKNDSEVSVKGVAPDADLYAYRVLGPYGSGTSEAVMAGIDRAVADGMDVLNISLGAGINDPYFPTSTAVNYAVLSGATAVVAAGNSGLNSYTLGSPGTAALALTVGASDVSISHSSMKGAIGTLSGLELRNMAKSFTDNLSTLEGKSLDIVDVGLGGNANYTGKDVNGKIAFVARGTYAFTDKVKFAKQHGAAAVLMYNNVPGHIPAYLGEDQNFIPTFSLTQEDGLKVKEQLTAGNKSFTFSNLTVTKTQGDTLADFSSRGPAKRTYDIKPEVTAPGVSVLSSVPAYIGNHDAPTDYKYAYARLSGTSMATPNAAGVAALLLQVNPTLQPEDVKTIMMNTADPLNGSYSVFEVGAGRVDPYQAVHTGMKIQVQDTTLVPNADGITTIKEKTGGIAFGTHYAGEDLSVTKKLKFQNLTDKVKNFNLNVQFQAVKGSLDAVANQVQVKFHPTITVDPASTESLHVTIEVPKAAAEGIYEGYLLVTNQEDQTEQYRIPFSVRTAEDNFKALDIGDSNIISPAYYRYDHYGKFNTHSLVNALMNLKSPMKTMDMILVDRKSGQELGFVGRHNLVGKNVDTNYFLAMFNGNYYPFTADGISTETVQAKPGQYQLKTITTTEADKVLTKSFDLLVDIDQPTFTSSLDQESPILEYKPGQTTYPFEVQIYDKEIEAAKQAGMAVDQSKNWISWYRNSPVSSTARMDTAGKWKEEILMDEKTPVLSFKMDGFDGGGNIGGRKAYYFVKEGTPFAYGTSKQKSIALGETITTTLTLDNVQKLKSATWNLLDYNSYVPKFGTQLEVVEAKPNAALSEFGEGTVTVTYTNGKPSIKLDVASTKEVSGKIPAVDVTIKVKDTAYTTVAGFNANVSYVNEAGTSTNLFFAPFSWNVTPTFSEAFGYLTAEGFRRYVSGQVIAWYKKDWVQAGAKVIFSDAMGKVYDATINSRFQPEFLVTKLPLTDQLFTKEVHLPGHFITIQKNQKVGFLRNGVWYGQYMYIDNKEAVAGDVNQDQVIDIYDALAIQEAWGTNKREADINFDGIVNATDIGFVKTNYLKVNPDVENTPKPADKVKSKRLDDILRELGVTP</sequence>
<feature type="domain" description="Dockerin" evidence="11">
    <location>
        <begin position="1294"/>
        <end position="1358"/>
    </location>
</feature>
<dbReference type="GO" id="GO:0000272">
    <property type="term" value="P:polysaccharide catabolic process"/>
    <property type="evidence" value="ECO:0007669"/>
    <property type="project" value="InterPro"/>
</dbReference>
<evidence type="ECO:0000256" key="9">
    <source>
        <dbReference type="PROSITE-ProRule" id="PRU01240"/>
    </source>
</evidence>
<dbReference type="PROSITE" id="PS00136">
    <property type="entry name" value="SUBTILASE_ASP"/>
    <property type="match status" value="1"/>
</dbReference>
<dbReference type="InterPro" id="IPR002105">
    <property type="entry name" value="Dockerin_1_rpt"/>
</dbReference>
<dbReference type="GO" id="GO:0004252">
    <property type="term" value="F:serine-type endopeptidase activity"/>
    <property type="evidence" value="ECO:0007669"/>
    <property type="project" value="UniProtKB-UniRule"/>
</dbReference>
<dbReference type="RefSeq" id="WP_053435936.1">
    <property type="nucleotide sequence ID" value="NZ_LGUF01000007.1"/>
</dbReference>
<keyword evidence="5" id="KW-0732">Signal</keyword>
<evidence type="ECO:0000256" key="3">
    <source>
        <dbReference type="ARBA" id="ARBA00022525"/>
    </source>
</evidence>
<evidence type="ECO:0000313" key="12">
    <source>
        <dbReference type="EMBL" id="KON88560.1"/>
    </source>
</evidence>
<dbReference type="Gene3D" id="2.60.40.10">
    <property type="entry name" value="Immunoglobulins"/>
    <property type="match status" value="1"/>
</dbReference>
<comment type="similarity">
    <text evidence="1 9 10">Belongs to the peptidase S8 family.</text>
</comment>
<dbReference type="InterPro" id="IPR037045">
    <property type="entry name" value="S8pro/Inhibitor_I9_sf"/>
</dbReference>
<dbReference type="Pfam" id="PF06280">
    <property type="entry name" value="fn3_5"/>
    <property type="match status" value="1"/>
</dbReference>
<protein>
    <recommendedName>
        <fullName evidence="11">Dockerin domain-containing protein</fullName>
    </recommendedName>
</protein>
<evidence type="ECO:0000259" key="11">
    <source>
        <dbReference type="PROSITE" id="PS51766"/>
    </source>
</evidence>
<feature type="active site" description="Charge relay system" evidence="8 9">
    <location>
        <position position="609"/>
    </location>
</feature>
<dbReference type="InterPro" id="IPR010259">
    <property type="entry name" value="S8pro/Inhibitor_I9"/>
</dbReference>
<dbReference type="InterPro" id="IPR000209">
    <property type="entry name" value="Peptidase_S8/S53_dom"/>
</dbReference>
<dbReference type="GO" id="GO:0016020">
    <property type="term" value="C:membrane"/>
    <property type="evidence" value="ECO:0007669"/>
    <property type="project" value="InterPro"/>
</dbReference>
<dbReference type="InterPro" id="IPR016134">
    <property type="entry name" value="Dockerin_dom"/>
</dbReference>
<dbReference type="PATRIC" id="fig|1459.3.peg.4020"/>
<dbReference type="Pfam" id="PF00404">
    <property type="entry name" value="Dockerin_1"/>
    <property type="match status" value="1"/>
</dbReference>
<feature type="active site" description="Charge relay system" evidence="8 9">
    <location>
        <position position="236"/>
    </location>
</feature>
<evidence type="ECO:0000256" key="8">
    <source>
        <dbReference type="PIRSR" id="PIRSR615500-1"/>
    </source>
</evidence>
<dbReference type="STRING" id="1459.AF332_18275"/>
<gene>
    <name evidence="12" type="ORF">AF332_18275</name>
</gene>
<accession>A0A0M0GF69</accession>
<dbReference type="PROSITE" id="PS51766">
    <property type="entry name" value="DOCKERIN"/>
    <property type="match status" value="1"/>
</dbReference>
<dbReference type="Gene3D" id="3.30.70.80">
    <property type="entry name" value="Peptidase S8 propeptide/proteinase inhibitor I9"/>
    <property type="match status" value="1"/>
</dbReference>
<dbReference type="GO" id="GO:0004553">
    <property type="term" value="F:hydrolase activity, hydrolyzing O-glycosyl compounds"/>
    <property type="evidence" value="ECO:0007669"/>
    <property type="project" value="InterPro"/>
</dbReference>
<dbReference type="PROSITE" id="PS00137">
    <property type="entry name" value="SUBTILASE_HIS"/>
    <property type="match status" value="1"/>
</dbReference>
<dbReference type="InterPro" id="IPR010435">
    <property type="entry name" value="C5a/SBT2-like_Fn3"/>
</dbReference>
<dbReference type="Pfam" id="PF00082">
    <property type="entry name" value="Peptidase_S8"/>
    <property type="match status" value="1"/>
</dbReference>
<dbReference type="PROSITE" id="PS00138">
    <property type="entry name" value="SUBTILASE_SER"/>
    <property type="match status" value="1"/>
</dbReference>
<evidence type="ECO:0000256" key="7">
    <source>
        <dbReference type="ARBA" id="ARBA00022825"/>
    </source>
</evidence>
<evidence type="ECO:0000256" key="4">
    <source>
        <dbReference type="ARBA" id="ARBA00022670"/>
    </source>
</evidence>
<dbReference type="GO" id="GO:0006508">
    <property type="term" value="P:proteolysis"/>
    <property type="evidence" value="ECO:0007669"/>
    <property type="project" value="UniProtKB-KW"/>
</dbReference>
<dbReference type="Gene3D" id="3.50.30.30">
    <property type="match status" value="1"/>
</dbReference>
<dbReference type="Gene3D" id="3.40.50.200">
    <property type="entry name" value="Peptidase S8/S53 domain"/>
    <property type="match status" value="2"/>
</dbReference>
<dbReference type="OrthoDB" id="9798386at2"/>
<dbReference type="Proteomes" id="UP000037109">
    <property type="component" value="Unassembled WGS sequence"/>
</dbReference>
<dbReference type="CDD" id="cd02133">
    <property type="entry name" value="PA_C5a_like"/>
    <property type="match status" value="1"/>
</dbReference>
<dbReference type="Pfam" id="PF02225">
    <property type="entry name" value="PA"/>
    <property type="match status" value="1"/>
</dbReference>
<proteinExistence type="inferred from homology"/>
<dbReference type="InterPro" id="IPR036852">
    <property type="entry name" value="Peptidase_S8/S53_dom_sf"/>
</dbReference>
<reference evidence="13" key="1">
    <citation type="submission" date="2015-07" db="EMBL/GenBank/DDBJ databases">
        <title>Fjat-10036 dsm4.</title>
        <authorList>
            <person name="Liu B."/>
            <person name="Wang J."/>
            <person name="Zhu Y."/>
            <person name="Liu G."/>
            <person name="Chen Q."/>
            <person name="Chen Z."/>
            <person name="Lan J."/>
            <person name="Che J."/>
            <person name="Ge C."/>
            <person name="Shi H."/>
            <person name="Pan Z."/>
            <person name="Liu X."/>
        </authorList>
    </citation>
    <scope>NUCLEOTIDE SEQUENCE [LARGE SCALE GENOMIC DNA]</scope>
    <source>
        <strain evidence="13">DSM 4</strain>
    </source>
</reference>
<dbReference type="SUPFAM" id="SSF52743">
    <property type="entry name" value="Subtilisin-like"/>
    <property type="match status" value="1"/>
</dbReference>
<comment type="caution">
    <text evidence="12">The sequence shown here is derived from an EMBL/GenBank/DDBJ whole genome shotgun (WGS) entry which is preliminary data.</text>
</comment>
<keyword evidence="13" id="KW-1185">Reference proteome</keyword>
<dbReference type="InterPro" id="IPR034213">
    <property type="entry name" value="S8_Vpr-like"/>
</dbReference>
<dbReference type="InterPro" id="IPR015500">
    <property type="entry name" value="Peptidase_S8_subtilisin-rel"/>
</dbReference>
<dbReference type="InterPro" id="IPR003137">
    <property type="entry name" value="PA_domain"/>
</dbReference>
<dbReference type="CDD" id="cd07474">
    <property type="entry name" value="Peptidases_S8_subtilisin_Vpr-like"/>
    <property type="match status" value="1"/>
</dbReference>
<keyword evidence="2" id="KW-0134">Cell wall</keyword>
<dbReference type="InterPro" id="IPR046450">
    <property type="entry name" value="PA_dom_sf"/>
</dbReference>
<keyword evidence="6 9" id="KW-0378">Hydrolase</keyword>
<dbReference type="InterPro" id="IPR023827">
    <property type="entry name" value="Peptidase_S8_Asp-AS"/>
</dbReference>
<dbReference type="InterPro" id="IPR013783">
    <property type="entry name" value="Ig-like_fold"/>
</dbReference>